<evidence type="ECO:0000313" key="2">
    <source>
        <dbReference type="Proteomes" id="UP000827872"/>
    </source>
</evidence>
<reference evidence="1" key="1">
    <citation type="submission" date="2021-08" db="EMBL/GenBank/DDBJ databases">
        <title>The first chromosome-level gecko genome reveals the dynamic sex chromosomes of Neotropical dwarf geckos (Sphaerodactylidae: Sphaerodactylus).</title>
        <authorList>
            <person name="Pinto B.J."/>
            <person name="Keating S.E."/>
            <person name="Gamble T."/>
        </authorList>
    </citation>
    <scope>NUCLEOTIDE SEQUENCE</scope>
    <source>
        <strain evidence="1">TG3544</strain>
    </source>
</reference>
<proteinExistence type="predicted"/>
<comment type="caution">
    <text evidence="1">The sequence shown here is derived from an EMBL/GenBank/DDBJ whole genome shotgun (WGS) entry which is preliminary data.</text>
</comment>
<dbReference type="EMBL" id="CM037623">
    <property type="protein sequence ID" value="KAH7988564.1"/>
    <property type="molecule type" value="Genomic_DNA"/>
</dbReference>
<organism evidence="1 2">
    <name type="scientific">Sphaerodactylus townsendi</name>
    <dbReference type="NCBI Taxonomy" id="933632"/>
    <lineage>
        <taxon>Eukaryota</taxon>
        <taxon>Metazoa</taxon>
        <taxon>Chordata</taxon>
        <taxon>Craniata</taxon>
        <taxon>Vertebrata</taxon>
        <taxon>Euteleostomi</taxon>
        <taxon>Lepidosauria</taxon>
        <taxon>Squamata</taxon>
        <taxon>Bifurcata</taxon>
        <taxon>Gekkota</taxon>
        <taxon>Sphaerodactylidae</taxon>
        <taxon>Sphaerodactylus</taxon>
    </lineage>
</organism>
<evidence type="ECO:0000313" key="1">
    <source>
        <dbReference type="EMBL" id="KAH7988564.1"/>
    </source>
</evidence>
<keyword evidence="2" id="KW-1185">Reference proteome</keyword>
<protein>
    <submittedName>
        <fullName evidence="1">Uncharacterized protein</fullName>
    </submittedName>
</protein>
<sequence>MVAGVGGATMARWSGKTPQQDQLWNLAAVPDPAAAMVLVKDEDELYTPEDTDVKCARDTMICFMREIGALAQEHEKTTIQQTIGKIQRNIGAALKDIAAQTNACPPCESYELQKTTTFLERMIQFVQFALNDNGLKEH</sequence>
<accession>A0ACB8E7V1</accession>
<dbReference type="Proteomes" id="UP000827872">
    <property type="component" value="Linkage Group LG10"/>
</dbReference>
<gene>
    <name evidence="1" type="ORF">K3G42_019092</name>
</gene>
<name>A0ACB8E7V1_9SAUR</name>